<feature type="transmembrane region" description="Helical" evidence="10">
    <location>
        <begin position="275"/>
        <end position="294"/>
    </location>
</feature>
<reference evidence="12 13" key="1">
    <citation type="submission" date="2018-11" db="EMBL/GenBank/DDBJ databases">
        <title>Sequencing the genomes of 1000 actinobacteria strains.</title>
        <authorList>
            <person name="Klenk H.-P."/>
        </authorList>
    </citation>
    <scope>NUCLEOTIDE SEQUENCE [LARGE SCALE GENOMIC DNA]</scope>
    <source>
        <strain evidence="12 13">DSM 44348</strain>
    </source>
</reference>
<keyword evidence="9 10" id="KW-0472">Membrane</keyword>
<dbReference type="Pfam" id="PF03600">
    <property type="entry name" value="CitMHS"/>
    <property type="match status" value="1"/>
</dbReference>
<feature type="transmembrane region" description="Helical" evidence="10">
    <location>
        <begin position="59"/>
        <end position="79"/>
    </location>
</feature>
<comment type="subcellular location">
    <subcellularLocation>
        <location evidence="1">Cell membrane</location>
        <topology evidence="1">Multi-pass membrane protein</topology>
    </subcellularLocation>
</comment>
<dbReference type="AlphaFoldDB" id="A0A3N2GTQ6"/>
<dbReference type="Proteomes" id="UP000274843">
    <property type="component" value="Unassembled WGS sequence"/>
</dbReference>
<feature type="transmembrane region" description="Helical" evidence="10">
    <location>
        <begin position="396"/>
        <end position="415"/>
    </location>
</feature>
<feature type="transmembrane region" description="Helical" evidence="10">
    <location>
        <begin position="6"/>
        <end position="27"/>
    </location>
</feature>
<feature type="transmembrane region" description="Helical" evidence="10">
    <location>
        <begin position="219"/>
        <end position="239"/>
    </location>
</feature>
<evidence type="ECO:0000256" key="6">
    <source>
        <dbReference type="ARBA" id="ARBA00022692"/>
    </source>
</evidence>
<keyword evidence="7" id="KW-0059">Arsenical resistance</keyword>
<keyword evidence="6 10" id="KW-0812">Transmembrane</keyword>
<evidence type="ECO:0000256" key="3">
    <source>
        <dbReference type="ARBA" id="ARBA00009843"/>
    </source>
</evidence>
<keyword evidence="8 10" id="KW-1133">Transmembrane helix</keyword>
<keyword evidence="13" id="KW-1185">Reference proteome</keyword>
<feature type="domain" description="Citrate transporter-like" evidence="11">
    <location>
        <begin position="28"/>
        <end position="347"/>
    </location>
</feature>
<evidence type="ECO:0000256" key="10">
    <source>
        <dbReference type="SAM" id="Phobius"/>
    </source>
</evidence>
<evidence type="ECO:0000313" key="12">
    <source>
        <dbReference type="EMBL" id="ROS40004.1"/>
    </source>
</evidence>
<sequence>MGGAASVGGVVAAVGSLGALAAVLGFAMARPRGLPEALVAVPAALVVLAIGLVSPGEALAQVTAMAPTLGFLAAILVLADLADREDVFRWLGARLATASRGSPRRLLALTFAAAAGTTAVLSLDATVVLLTPVVLATTRTLDLPPKPHVYACAHLANSASTLLPVSNLTNLLAFAASGLTFTGFAALMAVPWLVTVAVELAVFGWFFRRDLAGSVEPPAVDRAAPVFALVVIGLTLAGFGAGPLIGLAPGWVAAIAAAVLAVRALARRETSPRQLVVAANPLLSLFVLGLAIVVQAVSDHLLGGPLRALLPDTASLGGLLLAAFVAAALANLVNNLPATLILLAALGPHPAPGVLLAVLLGVNIGPNATYLGSLATLLWRRVLGRDAPGLGEFTRLGLATVPASLAAATVALWLVL</sequence>
<evidence type="ECO:0000259" key="11">
    <source>
        <dbReference type="Pfam" id="PF03600"/>
    </source>
</evidence>
<keyword evidence="4" id="KW-0813">Transport</keyword>
<dbReference type="EMBL" id="RKHY01000001">
    <property type="protein sequence ID" value="ROS40004.1"/>
    <property type="molecule type" value="Genomic_DNA"/>
</dbReference>
<dbReference type="GO" id="GO:0005886">
    <property type="term" value="C:plasma membrane"/>
    <property type="evidence" value="ECO:0007669"/>
    <property type="project" value="UniProtKB-SubCell"/>
</dbReference>
<dbReference type="GO" id="GO:0046685">
    <property type="term" value="P:response to arsenic-containing substance"/>
    <property type="evidence" value="ECO:0007669"/>
    <property type="project" value="UniProtKB-KW"/>
</dbReference>
<keyword evidence="5" id="KW-1003">Cell membrane</keyword>
<dbReference type="PRINTS" id="PR00758">
    <property type="entry name" value="ARSENICPUMP"/>
</dbReference>
<name>A0A3N2GTQ6_9PSEU</name>
<evidence type="ECO:0000256" key="5">
    <source>
        <dbReference type="ARBA" id="ARBA00022475"/>
    </source>
</evidence>
<evidence type="ECO:0000256" key="7">
    <source>
        <dbReference type="ARBA" id="ARBA00022849"/>
    </source>
</evidence>
<gene>
    <name evidence="12" type="ORF">EDD35_2330</name>
</gene>
<feature type="transmembrane region" description="Helical" evidence="10">
    <location>
        <begin position="34"/>
        <end position="53"/>
    </location>
</feature>
<dbReference type="GO" id="GO:0015105">
    <property type="term" value="F:arsenite transmembrane transporter activity"/>
    <property type="evidence" value="ECO:0007669"/>
    <property type="project" value="InterPro"/>
</dbReference>
<dbReference type="InterPro" id="IPR004680">
    <property type="entry name" value="Cit_transptr-like_dom"/>
</dbReference>
<proteinExistence type="inferred from homology"/>
<comment type="similarity">
    <text evidence="2">Belongs to the ArsB family.</text>
</comment>
<feature type="transmembrane region" description="Helical" evidence="10">
    <location>
        <begin position="106"/>
        <end position="135"/>
    </location>
</feature>
<feature type="transmembrane region" description="Helical" evidence="10">
    <location>
        <begin position="245"/>
        <end position="266"/>
    </location>
</feature>
<evidence type="ECO:0000256" key="4">
    <source>
        <dbReference type="ARBA" id="ARBA00022448"/>
    </source>
</evidence>
<feature type="transmembrane region" description="Helical" evidence="10">
    <location>
        <begin position="314"/>
        <end position="333"/>
    </location>
</feature>
<evidence type="ECO:0000256" key="9">
    <source>
        <dbReference type="ARBA" id="ARBA00023136"/>
    </source>
</evidence>
<evidence type="ECO:0000256" key="8">
    <source>
        <dbReference type="ARBA" id="ARBA00022989"/>
    </source>
</evidence>
<evidence type="ECO:0000256" key="1">
    <source>
        <dbReference type="ARBA" id="ARBA00004651"/>
    </source>
</evidence>
<dbReference type="PANTHER" id="PTHR43302:SF5">
    <property type="entry name" value="TRANSPORTER ARSB-RELATED"/>
    <property type="match status" value="1"/>
</dbReference>
<organism evidence="12 13">
    <name type="scientific">Amycolatopsis thermoflava</name>
    <dbReference type="NCBI Taxonomy" id="84480"/>
    <lineage>
        <taxon>Bacteria</taxon>
        <taxon>Bacillati</taxon>
        <taxon>Actinomycetota</taxon>
        <taxon>Actinomycetes</taxon>
        <taxon>Pseudonocardiales</taxon>
        <taxon>Pseudonocardiaceae</taxon>
        <taxon>Amycolatopsis</taxon>
        <taxon>Amycolatopsis methanolica group</taxon>
    </lineage>
</organism>
<comment type="similarity">
    <text evidence="3">Belongs to the CitM (TC 2.A.11) transporter family.</text>
</comment>
<protein>
    <submittedName>
        <fullName evidence="12">Arsenite efflux membrane protein ArsB</fullName>
    </submittedName>
</protein>
<evidence type="ECO:0000313" key="13">
    <source>
        <dbReference type="Proteomes" id="UP000274843"/>
    </source>
</evidence>
<dbReference type="InterPro" id="IPR000802">
    <property type="entry name" value="Arsenical_pump_ArsB"/>
</dbReference>
<feature type="transmembrane region" description="Helical" evidence="10">
    <location>
        <begin position="340"/>
        <end position="362"/>
    </location>
</feature>
<evidence type="ECO:0000256" key="2">
    <source>
        <dbReference type="ARBA" id="ARBA00006433"/>
    </source>
</evidence>
<dbReference type="PANTHER" id="PTHR43302">
    <property type="entry name" value="TRANSPORTER ARSB-RELATED"/>
    <property type="match status" value="1"/>
</dbReference>
<accession>A0A3N2GTQ6</accession>
<feature type="transmembrane region" description="Helical" evidence="10">
    <location>
        <begin position="184"/>
        <end position="207"/>
    </location>
</feature>
<comment type="caution">
    <text evidence="12">The sequence shown here is derived from an EMBL/GenBank/DDBJ whole genome shotgun (WGS) entry which is preliminary data.</text>
</comment>